<reference evidence="3" key="1">
    <citation type="submission" date="2019-09" db="UniProtKB">
        <authorList>
            <consortium name="WormBaseParasite"/>
        </authorList>
    </citation>
    <scope>IDENTIFICATION</scope>
</reference>
<name>A0A183GL67_HELPZ</name>
<sequence length="95" mass="10398">LQSGITAYFTAQESLSDDGELDEDLDATLRDIGDENYDMQDVMRPSSFDRTSPRMSSFRQGDPTVPKGSPLYAPLSPGRTSRPTPIPVPPPRTPS</sequence>
<evidence type="ECO:0000256" key="1">
    <source>
        <dbReference type="SAM" id="MobiDB-lite"/>
    </source>
</evidence>
<evidence type="ECO:0000313" key="3">
    <source>
        <dbReference type="WBParaSite" id="HPBE_0002343701-mRNA-1"/>
    </source>
</evidence>
<dbReference type="WBParaSite" id="HPBE_0002343701-mRNA-1">
    <property type="protein sequence ID" value="HPBE_0002343701-mRNA-1"/>
    <property type="gene ID" value="HPBE_0002343701"/>
</dbReference>
<proteinExistence type="predicted"/>
<organism evidence="2 3">
    <name type="scientific">Heligmosomoides polygyrus</name>
    <name type="common">Parasitic roundworm</name>
    <dbReference type="NCBI Taxonomy" id="6339"/>
    <lineage>
        <taxon>Eukaryota</taxon>
        <taxon>Metazoa</taxon>
        <taxon>Ecdysozoa</taxon>
        <taxon>Nematoda</taxon>
        <taxon>Chromadorea</taxon>
        <taxon>Rhabditida</taxon>
        <taxon>Rhabditina</taxon>
        <taxon>Rhabditomorpha</taxon>
        <taxon>Strongyloidea</taxon>
        <taxon>Heligmosomidae</taxon>
        <taxon>Heligmosomoides</taxon>
    </lineage>
</organism>
<feature type="compositionally biased region" description="Pro residues" evidence="1">
    <location>
        <begin position="84"/>
        <end position="95"/>
    </location>
</feature>
<dbReference type="Proteomes" id="UP000050761">
    <property type="component" value="Unassembled WGS sequence"/>
</dbReference>
<feature type="compositionally biased region" description="Polar residues" evidence="1">
    <location>
        <begin position="48"/>
        <end position="59"/>
    </location>
</feature>
<protein>
    <submittedName>
        <fullName evidence="3">Movement protein</fullName>
    </submittedName>
</protein>
<accession>A0A183GL67</accession>
<keyword evidence="2" id="KW-1185">Reference proteome</keyword>
<feature type="region of interest" description="Disordered" evidence="1">
    <location>
        <begin position="36"/>
        <end position="95"/>
    </location>
</feature>
<dbReference type="AlphaFoldDB" id="A0A183GL67"/>
<evidence type="ECO:0000313" key="2">
    <source>
        <dbReference type="Proteomes" id="UP000050761"/>
    </source>
</evidence>